<dbReference type="InterPro" id="IPR031330">
    <property type="entry name" value="Gly_Hdrlase_35_cat"/>
</dbReference>
<dbReference type="GO" id="GO:0004565">
    <property type="term" value="F:beta-galactosidase activity"/>
    <property type="evidence" value="ECO:0007669"/>
    <property type="project" value="UniProtKB-EC"/>
</dbReference>
<dbReference type="EMBL" id="JBHUHF010000001">
    <property type="protein sequence ID" value="MFD2024858.1"/>
    <property type="molecule type" value="Genomic_DNA"/>
</dbReference>
<dbReference type="PRINTS" id="PR00742">
    <property type="entry name" value="GLHYDRLASE35"/>
</dbReference>
<evidence type="ECO:0000256" key="5">
    <source>
        <dbReference type="RuleBase" id="RU003679"/>
    </source>
</evidence>
<proteinExistence type="inferred from homology"/>
<dbReference type="Gene3D" id="3.20.20.80">
    <property type="entry name" value="Glycosidases"/>
    <property type="match status" value="1"/>
</dbReference>
<evidence type="ECO:0000259" key="8">
    <source>
        <dbReference type="Pfam" id="PF21467"/>
    </source>
</evidence>
<evidence type="ECO:0000256" key="1">
    <source>
        <dbReference type="ARBA" id="ARBA00009809"/>
    </source>
</evidence>
<dbReference type="InterPro" id="IPR019801">
    <property type="entry name" value="Glyco_hydro_35_CS"/>
</dbReference>
<evidence type="ECO:0000256" key="2">
    <source>
        <dbReference type="ARBA" id="ARBA00022801"/>
    </source>
</evidence>
<feature type="domain" description="Glycoside hydrolase 35 catalytic" evidence="6">
    <location>
        <begin position="16"/>
        <end position="329"/>
    </location>
</feature>
<keyword evidence="3 4" id="KW-0326">Glycosidase</keyword>
<dbReference type="Gene3D" id="2.60.120.260">
    <property type="entry name" value="Galactose-binding domain-like"/>
    <property type="match status" value="2"/>
</dbReference>
<feature type="domain" description="Beta-galactosidase 1-like first all-beta" evidence="7">
    <location>
        <begin position="383"/>
        <end position="493"/>
    </location>
</feature>
<keyword evidence="10" id="KW-1185">Reference proteome</keyword>
<evidence type="ECO:0000259" key="7">
    <source>
        <dbReference type="Pfam" id="PF21317"/>
    </source>
</evidence>
<comment type="similarity">
    <text evidence="1 5">Belongs to the glycosyl hydrolase 35 family.</text>
</comment>
<evidence type="ECO:0000256" key="4">
    <source>
        <dbReference type="RuleBase" id="RU000675"/>
    </source>
</evidence>
<organism evidence="9 10">
    <name type="scientific">Promicromonospora aerolata</name>
    <dbReference type="NCBI Taxonomy" id="195749"/>
    <lineage>
        <taxon>Bacteria</taxon>
        <taxon>Bacillati</taxon>
        <taxon>Actinomycetota</taxon>
        <taxon>Actinomycetes</taxon>
        <taxon>Micrococcales</taxon>
        <taxon>Promicromonosporaceae</taxon>
        <taxon>Promicromonospora</taxon>
    </lineage>
</organism>
<gene>
    <name evidence="9" type="ORF">ACFSL2_04980</name>
</gene>
<sequence>MTAPGPAALTVAGDGLLRRGVPHRVLSGSVHYFRVHPDLWRDRLARVRAMGLNTVDTYLPWNWHEAEQGRPDFTGGRDVERFLGLVGELGMDAVVRPGPYICAEWSNGGLPVWLTGTPGIALRTSDPRFTDAVARWFDELVPRVAALQADRGGPVVAVQVENEYGSFGEDHAYMAWVREALVARGVTELLFTADGPTDLMQDGGSLPGVLAAATFGSKPGQARDLLAQRRPAGEPFLCAEMWNGWFDHWGEPHHTRDPHDAARTVGEILELGGSVSLYMAHGGTNSGLWAGANHDGSRLQPTVTSYDSDAPVAEDGTATEKFHALREVFEPFRSAHLPSDALDASWSVPPARLAARVLPPTANRPAAAALSALAGAGERSPRPRTFEQLGLDAGLVLYRAVTRLPRGESVVSVLGLHDRATVRVDGTPIGVLERETAHEGLVVTGQGADVVLELVVENLGRVNYGPRLGEPKGILGDVLVDRRIVHGWSSRPVALDRVAPAALWAAAPDAVVPAGPGHEVLARTAFRVDAPADTFLALPGWAKGFVWVNEALLGRYWEIGPQRTLYVPAPLLRRGENTVTVLEQHRAGAPLELVPAPDLGVAQEYVEEF</sequence>
<accession>A0ABW4V460</accession>
<comment type="catalytic activity">
    <reaction evidence="4">
        <text>Hydrolysis of terminal non-reducing beta-D-galactose residues in beta-D-galactosides.</text>
        <dbReference type="EC" id="3.2.1.23"/>
    </reaction>
</comment>
<keyword evidence="2 4" id="KW-0378">Hydrolase</keyword>
<protein>
    <recommendedName>
        <fullName evidence="4">Beta-galactosidase</fullName>
        <ecNumber evidence="4">3.2.1.23</ecNumber>
    </recommendedName>
</protein>
<name>A0ABW4V460_9MICO</name>
<evidence type="ECO:0000313" key="10">
    <source>
        <dbReference type="Proteomes" id="UP001597338"/>
    </source>
</evidence>
<dbReference type="InterPro" id="IPR048912">
    <property type="entry name" value="BetaGal1-like_ABD1"/>
</dbReference>
<dbReference type="PIRSF" id="PIRSF006336">
    <property type="entry name" value="B-gal"/>
    <property type="match status" value="1"/>
</dbReference>
<evidence type="ECO:0000313" key="9">
    <source>
        <dbReference type="EMBL" id="MFD2024858.1"/>
    </source>
</evidence>
<dbReference type="InterPro" id="IPR017853">
    <property type="entry name" value="GH"/>
</dbReference>
<evidence type="ECO:0000259" key="6">
    <source>
        <dbReference type="Pfam" id="PF01301"/>
    </source>
</evidence>
<dbReference type="Pfam" id="PF21467">
    <property type="entry name" value="BetaGal_gal-bd"/>
    <property type="match status" value="1"/>
</dbReference>
<dbReference type="SUPFAM" id="SSF49785">
    <property type="entry name" value="Galactose-binding domain-like"/>
    <property type="match status" value="1"/>
</dbReference>
<dbReference type="InterPro" id="IPR026283">
    <property type="entry name" value="B-gal_1-like"/>
</dbReference>
<feature type="domain" description="Beta-galactosidase galactose-binding" evidence="8">
    <location>
        <begin position="523"/>
        <end position="577"/>
    </location>
</feature>
<dbReference type="Pfam" id="PF01301">
    <property type="entry name" value="Glyco_hydro_35"/>
    <property type="match status" value="1"/>
</dbReference>
<dbReference type="RefSeq" id="WP_377196781.1">
    <property type="nucleotide sequence ID" value="NZ_JBHUHF010000001.1"/>
</dbReference>
<dbReference type="SUPFAM" id="SSF51445">
    <property type="entry name" value="(Trans)glycosidases"/>
    <property type="match status" value="1"/>
</dbReference>
<dbReference type="PROSITE" id="PS01182">
    <property type="entry name" value="GLYCOSYL_HYDROL_F35"/>
    <property type="match status" value="1"/>
</dbReference>
<dbReference type="Pfam" id="PF21317">
    <property type="entry name" value="BetaGal_ABD_1"/>
    <property type="match status" value="1"/>
</dbReference>
<dbReference type="Proteomes" id="UP001597338">
    <property type="component" value="Unassembled WGS sequence"/>
</dbReference>
<dbReference type="EC" id="3.2.1.23" evidence="4"/>
<dbReference type="InterPro" id="IPR008979">
    <property type="entry name" value="Galactose-bd-like_sf"/>
</dbReference>
<evidence type="ECO:0000256" key="3">
    <source>
        <dbReference type="ARBA" id="ARBA00023295"/>
    </source>
</evidence>
<reference evidence="10" key="1">
    <citation type="journal article" date="2019" name="Int. J. Syst. Evol. Microbiol.">
        <title>The Global Catalogue of Microorganisms (GCM) 10K type strain sequencing project: providing services to taxonomists for standard genome sequencing and annotation.</title>
        <authorList>
            <consortium name="The Broad Institute Genomics Platform"/>
            <consortium name="The Broad Institute Genome Sequencing Center for Infectious Disease"/>
            <person name="Wu L."/>
            <person name="Ma J."/>
        </authorList>
    </citation>
    <scope>NUCLEOTIDE SEQUENCE [LARGE SCALE GENOMIC DNA]</scope>
    <source>
        <strain evidence="10">CCM 7043</strain>
    </source>
</reference>
<dbReference type="InterPro" id="IPR001944">
    <property type="entry name" value="Glycoside_Hdrlase_35"/>
</dbReference>
<dbReference type="InterPro" id="IPR048913">
    <property type="entry name" value="BetaGal_gal-bd"/>
</dbReference>
<dbReference type="PANTHER" id="PTHR23421">
    <property type="entry name" value="BETA-GALACTOSIDASE RELATED"/>
    <property type="match status" value="1"/>
</dbReference>
<comment type="caution">
    <text evidence="9">The sequence shown here is derived from an EMBL/GenBank/DDBJ whole genome shotgun (WGS) entry which is preliminary data.</text>
</comment>